<evidence type="ECO:0000313" key="2">
    <source>
        <dbReference type="EMBL" id="PIA34401.1"/>
    </source>
</evidence>
<accession>A0A2G5CSY9</accession>
<dbReference type="AlphaFoldDB" id="A0A2G5CSY9"/>
<dbReference type="InParanoid" id="A0A2G5CSY9"/>
<gene>
    <name evidence="2" type="ORF">AQUCO_03800189v1</name>
</gene>
<evidence type="ECO:0000313" key="3">
    <source>
        <dbReference type="Proteomes" id="UP000230069"/>
    </source>
</evidence>
<name>A0A2G5CSY9_AQUCA</name>
<reference evidence="2 3" key="1">
    <citation type="submission" date="2017-09" db="EMBL/GenBank/DDBJ databases">
        <title>WGS assembly of Aquilegia coerulea Goldsmith.</title>
        <authorList>
            <person name="Hodges S."/>
            <person name="Kramer E."/>
            <person name="Nordborg M."/>
            <person name="Tomkins J."/>
            <person name="Borevitz J."/>
            <person name="Derieg N."/>
            <person name="Yan J."/>
            <person name="Mihaltcheva S."/>
            <person name="Hayes R.D."/>
            <person name="Rokhsar D."/>
        </authorList>
    </citation>
    <scope>NUCLEOTIDE SEQUENCE [LARGE SCALE GENOMIC DNA]</scope>
    <source>
        <strain evidence="3">cv. Goldsmith</strain>
    </source>
</reference>
<protein>
    <submittedName>
        <fullName evidence="2">Uncharacterized protein</fullName>
    </submittedName>
</protein>
<dbReference type="InterPro" id="IPR022251">
    <property type="entry name" value="DUF3774_wound-induced"/>
</dbReference>
<proteinExistence type="predicted"/>
<evidence type="ECO:0000256" key="1">
    <source>
        <dbReference type="SAM" id="MobiDB-lite"/>
    </source>
</evidence>
<organism evidence="2 3">
    <name type="scientific">Aquilegia coerulea</name>
    <name type="common">Rocky mountain columbine</name>
    <dbReference type="NCBI Taxonomy" id="218851"/>
    <lineage>
        <taxon>Eukaryota</taxon>
        <taxon>Viridiplantae</taxon>
        <taxon>Streptophyta</taxon>
        <taxon>Embryophyta</taxon>
        <taxon>Tracheophyta</taxon>
        <taxon>Spermatophyta</taxon>
        <taxon>Magnoliopsida</taxon>
        <taxon>Ranunculales</taxon>
        <taxon>Ranunculaceae</taxon>
        <taxon>Thalictroideae</taxon>
        <taxon>Aquilegia</taxon>
    </lineage>
</organism>
<dbReference type="OrthoDB" id="691528at2759"/>
<dbReference type="PANTHER" id="PTHR33090">
    <property type="entry name" value="DUF3774 DOMAIN PROTEIN-RELATED"/>
    <property type="match status" value="1"/>
</dbReference>
<dbReference type="STRING" id="218851.A0A2G5CSY9"/>
<feature type="region of interest" description="Disordered" evidence="1">
    <location>
        <begin position="53"/>
        <end position="73"/>
    </location>
</feature>
<dbReference type="EMBL" id="KZ305055">
    <property type="protein sequence ID" value="PIA34401.1"/>
    <property type="molecule type" value="Genomic_DNA"/>
</dbReference>
<sequence length="89" mass="10065">MSLARKAWVIIATYGAVEVVKGQELLNMNWAVMSINQHAKTNCNLLKKVSTASSSSHNMLRRKNNNGQRLNQSEESLRKIMYLSCWGPN</sequence>
<dbReference type="Pfam" id="PF12609">
    <property type="entry name" value="DUF3774"/>
    <property type="match status" value="1"/>
</dbReference>
<keyword evidence="3" id="KW-1185">Reference proteome</keyword>
<dbReference type="Proteomes" id="UP000230069">
    <property type="component" value="Unassembled WGS sequence"/>
</dbReference>